<evidence type="ECO:0000256" key="1">
    <source>
        <dbReference type="ARBA" id="ARBA00022592"/>
    </source>
</evidence>
<dbReference type="InterPro" id="IPR003593">
    <property type="entry name" value="AAA+_ATPase"/>
</dbReference>
<sequence length="251" mass="28405">MSQAILKTEHLNVAADRPILKNVTIAFRSAAITAVIGPSGSGKTTLLRAFNRLNEDHLSTSGRVLFQGINIYDPRVDCFRLRMKIGMLPSQPIIFPISLKANLMLAPRVNMKVSRQNLAMDIEQSLRQVCLWDKLQHQLTNKQFKLSTKDQQLFCLARALLLHPQILLLDEPTALLDPAATLQFEKILLKLRSHLTIIIVTHNLQQAARIADDTAFLQHGKLIEFAQTRELFTRPQQAATDQYLTKKLILK</sequence>
<dbReference type="GO" id="GO:0035435">
    <property type="term" value="P:phosphate ion transmembrane transport"/>
    <property type="evidence" value="ECO:0007669"/>
    <property type="project" value="InterPro"/>
</dbReference>
<evidence type="ECO:0000256" key="3">
    <source>
        <dbReference type="ARBA" id="ARBA00022840"/>
    </source>
</evidence>
<organism evidence="5 6">
    <name type="scientific">Liquorilactobacillus ghanensis DSM 18630</name>
    <dbReference type="NCBI Taxonomy" id="1423750"/>
    <lineage>
        <taxon>Bacteria</taxon>
        <taxon>Bacillati</taxon>
        <taxon>Bacillota</taxon>
        <taxon>Bacilli</taxon>
        <taxon>Lactobacillales</taxon>
        <taxon>Lactobacillaceae</taxon>
        <taxon>Liquorilactobacillus</taxon>
    </lineage>
</organism>
<dbReference type="PANTHER" id="PTHR43423:SF1">
    <property type="entry name" value="ABC TRANSPORTER I FAMILY MEMBER 17"/>
    <property type="match status" value="1"/>
</dbReference>
<reference evidence="5 6" key="1">
    <citation type="journal article" date="2015" name="Genome Announc.">
        <title>Expanding the biotechnology potential of lactobacilli through comparative genomics of 213 strains and associated genera.</title>
        <authorList>
            <person name="Sun Z."/>
            <person name="Harris H.M."/>
            <person name="McCann A."/>
            <person name="Guo C."/>
            <person name="Argimon S."/>
            <person name="Zhang W."/>
            <person name="Yang X."/>
            <person name="Jeffery I.B."/>
            <person name="Cooney J.C."/>
            <person name="Kagawa T.F."/>
            <person name="Liu W."/>
            <person name="Song Y."/>
            <person name="Salvetti E."/>
            <person name="Wrobel A."/>
            <person name="Rasinkangas P."/>
            <person name="Parkhill J."/>
            <person name="Rea M.C."/>
            <person name="O'Sullivan O."/>
            <person name="Ritari J."/>
            <person name="Douillard F.P."/>
            <person name="Paul Ross R."/>
            <person name="Yang R."/>
            <person name="Briner A.E."/>
            <person name="Felis G.E."/>
            <person name="de Vos W.M."/>
            <person name="Barrangou R."/>
            <person name="Klaenhammer T.R."/>
            <person name="Caufield P.W."/>
            <person name="Cui Y."/>
            <person name="Zhang H."/>
            <person name="O'Toole P.W."/>
        </authorList>
    </citation>
    <scope>NUCLEOTIDE SEQUENCE [LARGE SCALE GENOMIC DNA]</scope>
    <source>
        <strain evidence="5 6">DSM 18630</strain>
    </source>
</reference>
<dbReference type="InterPro" id="IPR003439">
    <property type="entry name" value="ABC_transporter-like_ATP-bd"/>
</dbReference>
<dbReference type="InterPro" id="IPR027417">
    <property type="entry name" value="P-loop_NTPase"/>
</dbReference>
<dbReference type="GeneID" id="98318747"/>
<keyword evidence="3 5" id="KW-0067">ATP-binding</keyword>
<keyword evidence="6" id="KW-1185">Reference proteome</keyword>
<dbReference type="PROSITE" id="PS50893">
    <property type="entry name" value="ABC_TRANSPORTER_2"/>
    <property type="match status" value="1"/>
</dbReference>
<dbReference type="PATRIC" id="fig|1423750.3.peg.736"/>
<keyword evidence="2" id="KW-0547">Nucleotide-binding</keyword>
<accession>A0A0R1VMI9</accession>
<dbReference type="PANTHER" id="PTHR43423">
    <property type="entry name" value="ABC TRANSPORTER I FAMILY MEMBER 17"/>
    <property type="match status" value="1"/>
</dbReference>
<dbReference type="Proteomes" id="UP000051451">
    <property type="component" value="Unassembled WGS sequence"/>
</dbReference>
<dbReference type="SMART" id="SM00382">
    <property type="entry name" value="AAA"/>
    <property type="match status" value="1"/>
</dbReference>
<dbReference type="Gene3D" id="3.40.50.300">
    <property type="entry name" value="P-loop containing nucleotide triphosphate hydrolases"/>
    <property type="match status" value="1"/>
</dbReference>
<dbReference type="CDD" id="cd03260">
    <property type="entry name" value="ABC_PstB_phosphate_transporter"/>
    <property type="match status" value="1"/>
</dbReference>
<keyword evidence="1" id="KW-0592">Phosphate transport</keyword>
<dbReference type="GO" id="GO:0016020">
    <property type="term" value="C:membrane"/>
    <property type="evidence" value="ECO:0007669"/>
    <property type="project" value="InterPro"/>
</dbReference>
<proteinExistence type="predicted"/>
<dbReference type="RefSeq" id="WP_057871473.1">
    <property type="nucleotide sequence ID" value="NZ_AZGB01000015.1"/>
</dbReference>
<comment type="caution">
    <text evidence="5">The sequence shown here is derived from an EMBL/GenBank/DDBJ whole genome shotgun (WGS) entry which is preliminary data.</text>
</comment>
<evidence type="ECO:0000313" key="6">
    <source>
        <dbReference type="Proteomes" id="UP000051451"/>
    </source>
</evidence>
<name>A0A0R1VMI9_9LACO</name>
<dbReference type="InterPro" id="IPR005670">
    <property type="entry name" value="PstB-like"/>
</dbReference>
<feature type="domain" description="ABC transporter" evidence="4">
    <location>
        <begin position="5"/>
        <end position="244"/>
    </location>
</feature>
<gene>
    <name evidence="5" type="ORF">FC89_GL000715</name>
</gene>
<evidence type="ECO:0000259" key="4">
    <source>
        <dbReference type="PROSITE" id="PS50893"/>
    </source>
</evidence>
<dbReference type="STRING" id="1423750.FC89_GL000715"/>
<dbReference type="AlphaFoldDB" id="A0A0R1VMI9"/>
<dbReference type="GO" id="GO:0005315">
    <property type="term" value="F:phosphate transmembrane transporter activity"/>
    <property type="evidence" value="ECO:0007669"/>
    <property type="project" value="InterPro"/>
</dbReference>
<dbReference type="OrthoDB" id="2326228at2"/>
<dbReference type="Pfam" id="PF00005">
    <property type="entry name" value="ABC_tran"/>
    <property type="match status" value="1"/>
</dbReference>
<dbReference type="GO" id="GO:0016887">
    <property type="term" value="F:ATP hydrolysis activity"/>
    <property type="evidence" value="ECO:0007669"/>
    <property type="project" value="InterPro"/>
</dbReference>
<dbReference type="SUPFAM" id="SSF52540">
    <property type="entry name" value="P-loop containing nucleoside triphosphate hydrolases"/>
    <property type="match status" value="1"/>
</dbReference>
<evidence type="ECO:0000313" key="5">
    <source>
        <dbReference type="EMBL" id="KRM06565.1"/>
    </source>
</evidence>
<dbReference type="EMBL" id="AZGB01000015">
    <property type="protein sequence ID" value="KRM06565.1"/>
    <property type="molecule type" value="Genomic_DNA"/>
</dbReference>
<keyword evidence="1" id="KW-0813">Transport</keyword>
<protein>
    <submittedName>
        <fullName evidence="5">Phosphate ABC transporter, ATP-binding protein</fullName>
    </submittedName>
</protein>
<dbReference type="GO" id="GO:0005524">
    <property type="term" value="F:ATP binding"/>
    <property type="evidence" value="ECO:0007669"/>
    <property type="project" value="UniProtKB-KW"/>
</dbReference>
<evidence type="ECO:0000256" key="2">
    <source>
        <dbReference type="ARBA" id="ARBA00022741"/>
    </source>
</evidence>